<dbReference type="PANTHER" id="PTHR43240">
    <property type="entry name" value="1,4-DIHYDROXY-2-NAPHTHOYL-COA THIOESTERASE 1"/>
    <property type="match status" value="1"/>
</dbReference>
<gene>
    <name evidence="3" type="ORF">ABC969_01060</name>
</gene>
<dbReference type="RefSeq" id="WP_345862382.1">
    <property type="nucleotide sequence ID" value="NZ_JBDIMF010000001.1"/>
</dbReference>
<dbReference type="Proteomes" id="UP001404104">
    <property type="component" value="Unassembled WGS sequence"/>
</dbReference>
<evidence type="ECO:0000313" key="3">
    <source>
        <dbReference type="EMBL" id="MEN2785007.1"/>
    </source>
</evidence>
<accession>A0ABU9XMG4</accession>
<dbReference type="InterPro" id="IPR003736">
    <property type="entry name" value="PAAI_dom"/>
</dbReference>
<dbReference type="EMBL" id="JBDIMF010000001">
    <property type="protein sequence ID" value="MEN2785007.1"/>
    <property type="molecule type" value="Genomic_DNA"/>
</dbReference>
<sequence>MTTTDIDRACRQLKPDDRARALFARMHTKGTMSELVGWRFVDYDGDALRLGFTPQPIFCNPMGMIHGGFVASMLDETMGSTIFAATDGRQIGATISATTDYVRPAMLGSLECVGRIRHQGKSIAFIEAELFDAGDRLLAKSSASFKLVAMP</sequence>
<evidence type="ECO:0000259" key="2">
    <source>
        <dbReference type="Pfam" id="PF03061"/>
    </source>
</evidence>
<dbReference type="GO" id="GO:0016787">
    <property type="term" value="F:hydrolase activity"/>
    <property type="evidence" value="ECO:0007669"/>
    <property type="project" value="UniProtKB-KW"/>
</dbReference>
<evidence type="ECO:0000256" key="1">
    <source>
        <dbReference type="ARBA" id="ARBA00022801"/>
    </source>
</evidence>
<dbReference type="EC" id="3.1.2.-" evidence="3"/>
<evidence type="ECO:0000313" key="4">
    <source>
        <dbReference type="Proteomes" id="UP001404104"/>
    </source>
</evidence>
<protein>
    <submittedName>
        <fullName evidence="3">PaaI family thioesterase</fullName>
        <ecNumber evidence="3">3.1.2.-</ecNumber>
    </submittedName>
</protein>
<reference evidence="3 4" key="1">
    <citation type="submission" date="2024-05" db="EMBL/GenBank/DDBJ databases">
        <authorList>
            <person name="Liu Q."/>
            <person name="Xin Y.-H."/>
        </authorList>
    </citation>
    <scope>NUCLEOTIDE SEQUENCE [LARGE SCALE GENOMIC DNA]</scope>
    <source>
        <strain evidence="3 4">CGMCC 1.15349</strain>
    </source>
</reference>
<dbReference type="SUPFAM" id="SSF54637">
    <property type="entry name" value="Thioesterase/thiol ester dehydrase-isomerase"/>
    <property type="match status" value="1"/>
</dbReference>
<keyword evidence="4" id="KW-1185">Reference proteome</keyword>
<organism evidence="3 4">
    <name type="scientific">Sphingomonas qilianensis</name>
    <dbReference type="NCBI Taxonomy" id="1736690"/>
    <lineage>
        <taxon>Bacteria</taxon>
        <taxon>Pseudomonadati</taxon>
        <taxon>Pseudomonadota</taxon>
        <taxon>Alphaproteobacteria</taxon>
        <taxon>Sphingomonadales</taxon>
        <taxon>Sphingomonadaceae</taxon>
        <taxon>Sphingomonas</taxon>
    </lineage>
</organism>
<dbReference type="CDD" id="cd03443">
    <property type="entry name" value="PaaI_thioesterase"/>
    <property type="match status" value="1"/>
</dbReference>
<dbReference type="Pfam" id="PF03061">
    <property type="entry name" value="4HBT"/>
    <property type="match status" value="1"/>
</dbReference>
<comment type="caution">
    <text evidence="3">The sequence shown here is derived from an EMBL/GenBank/DDBJ whole genome shotgun (WGS) entry which is preliminary data.</text>
</comment>
<dbReference type="PANTHER" id="PTHR43240:SF1">
    <property type="entry name" value="BLR5584 PROTEIN"/>
    <property type="match status" value="1"/>
</dbReference>
<dbReference type="NCBIfam" id="TIGR00369">
    <property type="entry name" value="unchar_dom_1"/>
    <property type="match status" value="1"/>
</dbReference>
<proteinExistence type="predicted"/>
<dbReference type="InterPro" id="IPR029069">
    <property type="entry name" value="HotDog_dom_sf"/>
</dbReference>
<keyword evidence="1 3" id="KW-0378">Hydrolase</keyword>
<dbReference type="InterPro" id="IPR006683">
    <property type="entry name" value="Thioestr_dom"/>
</dbReference>
<dbReference type="Gene3D" id="3.10.129.10">
    <property type="entry name" value="Hotdog Thioesterase"/>
    <property type="match status" value="1"/>
</dbReference>
<name>A0ABU9XMG4_9SPHN</name>
<feature type="domain" description="Thioesterase" evidence="2">
    <location>
        <begin position="62"/>
        <end position="138"/>
    </location>
</feature>